<sequence>MRPHSPFRILPLHIVELILDYVGGNSRSEYNNVFVGTEEYTALLLPLLATCPEFTLPAMERMFRSYSLRLTRNSSDYSNAWAVLQTELKCMGVHTNLYPKELVINLSEQEVYSGAALKELSREPFNDCIFPKVRSISLVFSQMAEDEIDFPNIESNVSAFVERITTMAPMVKSISIAGELGHQDQTPFADDRSSKLVAQLSRLVTELDYHFDYRPVRIDQQLSGLCSLVYSSYGSNDGGKAIMELGRCNASTLRVLDIFPSAHIDIASLIRNSDGSYVQYPCLLELRLNGRPREDVPRSSVFPGAVPFPNLRRLKLKHVYSYSDDTIFRGNAATLESLYIFLSLGEARVLNECGVFTPDSHPKLQNVKVELASSDQPNFFGSDVDFIRFVLSVGPNAPVRTICHSPFNPAFGSMLPALGEHTRIQVLKLEHLALTLWDIMALVKALPLLSDLHTKSFTPGPWPTGVPNHKPPAYVIASYAPTGSRFCCWHFESDAGGNIKNVVLCVLLLALACPNFDYAVAYATNRDAFMAGMGQMIATGGFRPHASRLRRLLYSRPGTELSSREMIQQMVNVLSPN</sequence>
<evidence type="ECO:0000313" key="2">
    <source>
        <dbReference type="Proteomes" id="UP001151516"/>
    </source>
</evidence>
<dbReference type="AlphaFoldDB" id="A0A9W8GN51"/>
<accession>A0A9W8GN51</accession>
<name>A0A9W8GN51_9FUNG</name>
<reference evidence="1" key="1">
    <citation type="submission" date="2022-07" db="EMBL/GenBank/DDBJ databases">
        <title>Phylogenomic reconstructions and comparative analyses of Kickxellomycotina fungi.</title>
        <authorList>
            <person name="Reynolds N.K."/>
            <person name="Stajich J.E."/>
            <person name="Barry K."/>
            <person name="Grigoriev I.V."/>
            <person name="Crous P."/>
            <person name="Smith M.E."/>
        </authorList>
    </citation>
    <scope>NUCLEOTIDE SEQUENCE</scope>
    <source>
        <strain evidence="1">CBS 109367</strain>
    </source>
</reference>
<dbReference type="EMBL" id="JANBTX010000021">
    <property type="protein sequence ID" value="KAJ2689724.1"/>
    <property type="molecule type" value="Genomic_DNA"/>
</dbReference>
<proteinExistence type="predicted"/>
<comment type="caution">
    <text evidence="1">The sequence shown here is derived from an EMBL/GenBank/DDBJ whole genome shotgun (WGS) entry which is preliminary data.</text>
</comment>
<protein>
    <submittedName>
        <fullName evidence="1">Uncharacterized protein</fullName>
    </submittedName>
</protein>
<gene>
    <name evidence="1" type="ORF">IWW39_001316</name>
</gene>
<dbReference type="OrthoDB" id="5529877at2759"/>
<dbReference type="Proteomes" id="UP001151516">
    <property type="component" value="Unassembled WGS sequence"/>
</dbReference>
<organism evidence="1 2">
    <name type="scientific">Coemansia spiralis</name>
    <dbReference type="NCBI Taxonomy" id="417178"/>
    <lineage>
        <taxon>Eukaryota</taxon>
        <taxon>Fungi</taxon>
        <taxon>Fungi incertae sedis</taxon>
        <taxon>Zoopagomycota</taxon>
        <taxon>Kickxellomycotina</taxon>
        <taxon>Kickxellomycetes</taxon>
        <taxon>Kickxellales</taxon>
        <taxon>Kickxellaceae</taxon>
        <taxon>Coemansia</taxon>
    </lineage>
</organism>
<keyword evidence="2" id="KW-1185">Reference proteome</keyword>
<evidence type="ECO:0000313" key="1">
    <source>
        <dbReference type="EMBL" id="KAJ2689724.1"/>
    </source>
</evidence>